<organism evidence="1 2">
    <name type="scientific">Gigaspora margarita</name>
    <dbReference type="NCBI Taxonomy" id="4874"/>
    <lineage>
        <taxon>Eukaryota</taxon>
        <taxon>Fungi</taxon>
        <taxon>Fungi incertae sedis</taxon>
        <taxon>Mucoromycota</taxon>
        <taxon>Glomeromycotina</taxon>
        <taxon>Glomeromycetes</taxon>
        <taxon>Diversisporales</taxon>
        <taxon>Gigasporaceae</taxon>
        <taxon>Gigaspora</taxon>
    </lineage>
</organism>
<dbReference type="Proteomes" id="UP000789901">
    <property type="component" value="Unassembled WGS sequence"/>
</dbReference>
<reference evidence="1 2" key="1">
    <citation type="submission" date="2021-06" db="EMBL/GenBank/DDBJ databases">
        <authorList>
            <person name="Kallberg Y."/>
            <person name="Tangrot J."/>
            <person name="Rosling A."/>
        </authorList>
    </citation>
    <scope>NUCLEOTIDE SEQUENCE [LARGE SCALE GENOMIC DNA]</scope>
    <source>
        <strain evidence="1 2">120-4 pot B 10/14</strain>
    </source>
</reference>
<gene>
    <name evidence="1" type="ORF">GMARGA_LOCUS31103</name>
</gene>
<sequence>MNNTINTIEDMNLLSDESDFNTNLLNNKPEIVPVENNESEIGLVENDESEIDLVENDESEIGLVENDFEHNNKNTDEKILKNIKFYTQEGHLGATDQHRLLKASYPHHTLHKKDLYNAIQQFRNENDPNLNNVARLLEYLLDQKHNNIDLYVKYKAETTNSVIKRQLNYRNISIYDLFIELEERLATKNINSTFIDWKISQCLSKSNRNIDSVFKPIDDIIKTFLIPTSLKKQQDQMNLSGQYHATRVLHENQYNNQFAGIFSEMNKSGSEDSEAKRSYQYELLFIKLIHEIDDKCIDDIFDYPQALTSHIYQQFNNLITMVWNIVNVNEPTFPQF</sequence>
<proteinExistence type="predicted"/>
<keyword evidence="2" id="KW-1185">Reference proteome</keyword>
<dbReference type="EMBL" id="CAJVQB010045541">
    <property type="protein sequence ID" value="CAG8832535.1"/>
    <property type="molecule type" value="Genomic_DNA"/>
</dbReference>
<accession>A0ABN7WHI0</accession>
<evidence type="ECO:0000313" key="1">
    <source>
        <dbReference type="EMBL" id="CAG8832535.1"/>
    </source>
</evidence>
<feature type="non-terminal residue" evidence="1">
    <location>
        <position position="336"/>
    </location>
</feature>
<evidence type="ECO:0000313" key="2">
    <source>
        <dbReference type="Proteomes" id="UP000789901"/>
    </source>
</evidence>
<name>A0ABN7WHI0_GIGMA</name>
<protein>
    <submittedName>
        <fullName evidence="1">39637_t:CDS:1</fullName>
    </submittedName>
</protein>
<comment type="caution">
    <text evidence="1">The sequence shown here is derived from an EMBL/GenBank/DDBJ whole genome shotgun (WGS) entry which is preliminary data.</text>
</comment>